<protein>
    <submittedName>
        <fullName evidence="10">Protein gravitropic in the light 1</fullName>
    </submittedName>
</protein>
<keyword evidence="7" id="KW-0175">Coiled coil</keyword>
<evidence type="ECO:0000313" key="10">
    <source>
        <dbReference type="EMBL" id="KAK7837320.1"/>
    </source>
</evidence>
<evidence type="ECO:0000256" key="2">
    <source>
        <dbReference type="ARBA" id="ARBA00022523"/>
    </source>
</evidence>
<dbReference type="Proteomes" id="UP000237347">
    <property type="component" value="Unassembled WGS sequence"/>
</dbReference>
<dbReference type="Pfam" id="PF04043">
    <property type="entry name" value="PMEI"/>
    <property type="match status" value="1"/>
</dbReference>
<evidence type="ECO:0000256" key="6">
    <source>
        <dbReference type="ARBA" id="ARBA00038471"/>
    </source>
</evidence>
<keyword evidence="11" id="KW-1185">Reference proteome</keyword>
<dbReference type="PANTHER" id="PTHR31161">
    <property type="entry name" value="PROTEIN GRAVITROPIC IN THE LIGHT 1"/>
    <property type="match status" value="1"/>
</dbReference>
<dbReference type="InterPro" id="IPR040225">
    <property type="entry name" value="GIL1-like"/>
</dbReference>
<keyword evidence="5" id="KW-1015">Disulfide bond</keyword>
<dbReference type="AlphaFoldDB" id="A0AAW0KD36"/>
<comment type="similarity">
    <text evidence="6">Belongs to the PMEI family.</text>
</comment>
<dbReference type="SUPFAM" id="SSF101148">
    <property type="entry name" value="Plant invertase/pectin methylesterase inhibitor"/>
    <property type="match status" value="1"/>
</dbReference>
<dbReference type="InterPro" id="IPR006501">
    <property type="entry name" value="Pectinesterase_inhib_dom"/>
</dbReference>
<feature type="region of interest" description="Disordered" evidence="8">
    <location>
        <begin position="34"/>
        <end position="56"/>
    </location>
</feature>
<feature type="coiled-coil region" evidence="7">
    <location>
        <begin position="108"/>
        <end position="156"/>
    </location>
</feature>
<dbReference type="CDD" id="cd15798">
    <property type="entry name" value="PMEI-like_3"/>
    <property type="match status" value="1"/>
</dbReference>
<dbReference type="Pfam" id="PF24994">
    <property type="entry name" value="GIL1_IRKI_C"/>
    <property type="match status" value="1"/>
</dbReference>
<sequence length="626" mass="70658">MFAGQILFLFCNLFRKPIQITPLEVAMLPTGAKDSQLRESNSQKVHPQPMEEAKNQKPEAVEALISKIFTNISSLKSAYIQLQAAHTPYDPEKIQAADKQDSRLAAEIQEQQSLLKTYEVMVKKFQSEIQNKDSEINQLQQQIEEACQRRGKLEKNLKLRGLSTKESESSTDENGFFPVDLTPDLFTSAVEAAFKAIHDFSKPLINMMKAAGWDLDAAANSIEPNVVYAKRAHKKYAFESHICQRMFSGFQQESFAIKSDNLTVTTDGFFKQFLALREMDPLDVLGQNPDSIFGIFCRSKYLVVVHPKMEASFFGNLDQRNYVMGGGHPRTPFYQAFLKLAKSIWLLHRLAYSFEPNVKVFQVKRGSEFSEVYMDSVVKNLIMDESDQKPKVGLMVMPGFWIGGSVIQSRVYLSGMKCYSNFTLGEGNSLSLFSLAEPSFARHSQSNGYIKDSCRITRYPSLCLHCLSSYGNSTTIQSPEQLAQVALSVSLYRAQYTRAYMLKVAKELESSKAKGYYQTVKDCLAEINDSVDQLSQSIRELRRLGQETVANDIFWHISNVETWVSAALTDASTCLDQFPGHNMGKLKATIKGKVLNVAQVTSNALALFHRYAAAKIKIQYLRRKDR</sequence>
<dbReference type="GO" id="GO:0004857">
    <property type="term" value="F:enzyme inhibitor activity"/>
    <property type="evidence" value="ECO:0007669"/>
    <property type="project" value="InterPro"/>
</dbReference>
<keyword evidence="3" id="KW-0964">Secreted</keyword>
<comment type="caution">
    <text evidence="10">The sequence shown here is derived from an EMBL/GenBank/DDBJ whole genome shotgun (WGS) entry which is preliminary data.</text>
</comment>
<evidence type="ECO:0000259" key="9">
    <source>
        <dbReference type="SMART" id="SM00856"/>
    </source>
</evidence>
<evidence type="ECO:0000256" key="3">
    <source>
        <dbReference type="ARBA" id="ARBA00022525"/>
    </source>
</evidence>
<evidence type="ECO:0000313" key="11">
    <source>
        <dbReference type="Proteomes" id="UP000237347"/>
    </source>
</evidence>
<proteinExistence type="inferred from homology"/>
<keyword evidence="2" id="KW-0052">Apoplast</keyword>
<dbReference type="GO" id="GO:0048046">
    <property type="term" value="C:apoplast"/>
    <property type="evidence" value="ECO:0007669"/>
    <property type="project" value="UniProtKB-SubCell"/>
</dbReference>
<organism evidence="10 11">
    <name type="scientific">Quercus suber</name>
    <name type="common">Cork oak</name>
    <dbReference type="NCBI Taxonomy" id="58331"/>
    <lineage>
        <taxon>Eukaryota</taxon>
        <taxon>Viridiplantae</taxon>
        <taxon>Streptophyta</taxon>
        <taxon>Embryophyta</taxon>
        <taxon>Tracheophyta</taxon>
        <taxon>Spermatophyta</taxon>
        <taxon>Magnoliopsida</taxon>
        <taxon>eudicotyledons</taxon>
        <taxon>Gunneridae</taxon>
        <taxon>Pentapetalae</taxon>
        <taxon>rosids</taxon>
        <taxon>fabids</taxon>
        <taxon>Fagales</taxon>
        <taxon>Fagaceae</taxon>
        <taxon>Quercus</taxon>
    </lineage>
</organism>
<accession>A0AAW0KD36</accession>
<dbReference type="NCBIfam" id="TIGR01614">
    <property type="entry name" value="PME_inhib"/>
    <property type="match status" value="1"/>
</dbReference>
<gene>
    <name evidence="10" type="primary">GIL1_3</name>
    <name evidence="10" type="ORF">CFP56_021359</name>
</gene>
<evidence type="ECO:0000256" key="5">
    <source>
        <dbReference type="ARBA" id="ARBA00023157"/>
    </source>
</evidence>
<reference evidence="10 11" key="1">
    <citation type="journal article" date="2018" name="Sci. Data">
        <title>The draft genome sequence of cork oak.</title>
        <authorList>
            <person name="Ramos A.M."/>
            <person name="Usie A."/>
            <person name="Barbosa P."/>
            <person name="Barros P.M."/>
            <person name="Capote T."/>
            <person name="Chaves I."/>
            <person name="Simoes F."/>
            <person name="Abreu I."/>
            <person name="Carrasquinho I."/>
            <person name="Faro C."/>
            <person name="Guimaraes J.B."/>
            <person name="Mendonca D."/>
            <person name="Nobrega F."/>
            <person name="Rodrigues L."/>
            <person name="Saibo N.J.M."/>
            <person name="Varela M.C."/>
            <person name="Egas C."/>
            <person name="Matos J."/>
            <person name="Miguel C.M."/>
            <person name="Oliveira M.M."/>
            <person name="Ricardo C.P."/>
            <person name="Goncalves S."/>
        </authorList>
    </citation>
    <scope>NUCLEOTIDE SEQUENCE [LARGE SCALE GENOMIC DNA]</scope>
    <source>
        <strain evidence="11">cv. HL8</strain>
    </source>
</reference>
<dbReference type="InterPro" id="IPR035513">
    <property type="entry name" value="Invertase/methylesterase_inhib"/>
</dbReference>
<name>A0AAW0KD36_QUESU</name>
<dbReference type="EMBL" id="PKMF04000331">
    <property type="protein sequence ID" value="KAK7837320.1"/>
    <property type="molecule type" value="Genomic_DNA"/>
</dbReference>
<dbReference type="InterPro" id="IPR056813">
    <property type="entry name" value="GIL1_IRKI_C"/>
</dbReference>
<dbReference type="FunFam" id="1.20.140.40:FF:000006">
    <property type="entry name" value="Pectinesterase inhibitor 3"/>
    <property type="match status" value="1"/>
</dbReference>
<evidence type="ECO:0000256" key="7">
    <source>
        <dbReference type="SAM" id="Coils"/>
    </source>
</evidence>
<dbReference type="GO" id="GO:0009639">
    <property type="term" value="P:response to red or far red light"/>
    <property type="evidence" value="ECO:0007669"/>
    <property type="project" value="InterPro"/>
</dbReference>
<dbReference type="GO" id="GO:0009959">
    <property type="term" value="P:negative gravitropism"/>
    <property type="evidence" value="ECO:0007669"/>
    <property type="project" value="InterPro"/>
</dbReference>
<evidence type="ECO:0000256" key="8">
    <source>
        <dbReference type="SAM" id="MobiDB-lite"/>
    </source>
</evidence>
<comment type="subcellular location">
    <subcellularLocation>
        <location evidence="1">Secreted</location>
        <location evidence="1">Extracellular space</location>
        <location evidence="1">Apoplast</location>
    </subcellularLocation>
</comment>
<dbReference type="Pfam" id="PF04859">
    <property type="entry name" value="DUF641"/>
    <property type="match status" value="2"/>
</dbReference>
<keyword evidence="4" id="KW-0732">Signal</keyword>
<dbReference type="InterPro" id="IPR006943">
    <property type="entry name" value="DUF641_pln"/>
</dbReference>
<evidence type="ECO:0000256" key="4">
    <source>
        <dbReference type="ARBA" id="ARBA00022729"/>
    </source>
</evidence>
<evidence type="ECO:0000256" key="1">
    <source>
        <dbReference type="ARBA" id="ARBA00004271"/>
    </source>
</evidence>
<dbReference type="SMART" id="SM00856">
    <property type="entry name" value="PMEI"/>
    <property type="match status" value="1"/>
</dbReference>
<dbReference type="Gene3D" id="1.20.140.40">
    <property type="entry name" value="Invertase/pectin methylesterase inhibitor family protein"/>
    <property type="match status" value="1"/>
</dbReference>
<feature type="domain" description="Pectinesterase inhibitor" evidence="9">
    <location>
        <begin position="445"/>
        <end position="607"/>
    </location>
</feature>